<dbReference type="PANTHER" id="PTHR45947:SF3">
    <property type="entry name" value="SULFOQUINOVOSYL TRANSFERASE SQD2"/>
    <property type="match status" value="1"/>
</dbReference>
<proteinExistence type="predicted"/>
<reference evidence="1" key="1">
    <citation type="submission" date="2021-02" db="EMBL/GenBank/DDBJ databases">
        <title>Natronogracilivirga saccharolytica gen. nov. sp. nov. a new anaerobic, haloalkiliphilic carbohydrate-fermenting bacterium from soda lake and proposing of Cyclonatronumiaceae fam. nov. in the phylum Balneolaeota.</title>
        <authorList>
            <person name="Zhilina T.N."/>
            <person name="Sorokin D.Y."/>
            <person name="Zavarzina D.G."/>
            <person name="Toshchakov S.V."/>
            <person name="Kublanov I.V."/>
        </authorList>
    </citation>
    <scope>NUCLEOTIDE SEQUENCE</scope>
    <source>
        <strain evidence="1">Z-1702</strain>
    </source>
</reference>
<dbReference type="RefSeq" id="WP_210513377.1">
    <property type="nucleotide sequence ID" value="NZ_JAFIDN010000017.1"/>
</dbReference>
<protein>
    <submittedName>
        <fullName evidence="1">Glycosyltransferase</fullName>
    </submittedName>
</protein>
<evidence type="ECO:0000313" key="1">
    <source>
        <dbReference type="EMBL" id="MBP3193918.1"/>
    </source>
</evidence>
<dbReference type="Pfam" id="PF13692">
    <property type="entry name" value="Glyco_trans_1_4"/>
    <property type="match status" value="1"/>
</dbReference>
<keyword evidence="2" id="KW-1185">Reference proteome</keyword>
<comment type="caution">
    <text evidence="1">The sequence shown here is derived from an EMBL/GenBank/DDBJ whole genome shotgun (WGS) entry which is preliminary data.</text>
</comment>
<evidence type="ECO:0000313" key="2">
    <source>
        <dbReference type="Proteomes" id="UP000673975"/>
    </source>
</evidence>
<name>A0A8J7S8H6_9BACT</name>
<dbReference type="GO" id="GO:0016757">
    <property type="term" value="F:glycosyltransferase activity"/>
    <property type="evidence" value="ECO:0007669"/>
    <property type="project" value="TreeGrafter"/>
</dbReference>
<dbReference type="Proteomes" id="UP000673975">
    <property type="component" value="Unassembled WGS sequence"/>
</dbReference>
<organism evidence="1 2">
    <name type="scientific">Natronogracilivirga saccharolytica</name>
    <dbReference type="NCBI Taxonomy" id="2812953"/>
    <lineage>
        <taxon>Bacteria</taxon>
        <taxon>Pseudomonadati</taxon>
        <taxon>Balneolota</taxon>
        <taxon>Balneolia</taxon>
        <taxon>Balneolales</taxon>
        <taxon>Cyclonatronaceae</taxon>
        <taxon>Natronogracilivirga</taxon>
    </lineage>
</organism>
<dbReference type="AlphaFoldDB" id="A0A8J7S8H6"/>
<dbReference type="PANTHER" id="PTHR45947">
    <property type="entry name" value="SULFOQUINOVOSYL TRANSFERASE SQD2"/>
    <property type="match status" value="1"/>
</dbReference>
<dbReference type="InterPro" id="IPR050194">
    <property type="entry name" value="Glycosyltransferase_grp1"/>
</dbReference>
<sequence>MANQRPQKHLIVLSASYPFGNGEIFLENELPFLVERFGHIFLLPTFSYGSPRNLPDGVTLLPPEPPSQWRLLEFIRGFLSSGGMFLPEWKRASGHPFSPYQFYLTSRTLGIARRMEQRILKTIAYYNLKDGIIYSYWMQQACMGGIMAARKHSWTVATRVHGGDLYTERYAGNFLPWHEWKVRNADYIFPVSQNGRDYLAQRYPGCAGKIRLMKLGVSGPARIPPDPSPKTKTDAGPESLHLASCSSVIPLKRVDHILETVHKLKELLPALEIRWTHIGNGPQFSSLQNRARSITREGLRIDLKGHLPNNEVRQFYQTGGIDLFVNYSTSEGLPVSIMEAFSCGIPAAAPDVGGIPEIVDKSNGLLFDPDTPPEILAKQISDLYRSGALSDMRTSARIKWEQEFRLESNYQKFADFLYFEL</sequence>
<dbReference type="Gene3D" id="3.40.50.2000">
    <property type="entry name" value="Glycogen Phosphorylase B"/>
    <property type="match status" value="2"/>
</dbReference>
<dbReference type="EMBL" id="JAFIDN010000017">
    <property type="protein sequence ID" value="MBP3193918.1"/>
    <property type="molecule type" value="Genomic_DNA"/>
</dbReference>
<dbReference type="SUPFAM" id="SSF53756">
    <property type="entry name" value="UDP-Glycosyltransferase/glycogen phosphorylase"/>
    <property type="match status" value="1"/>
</dbReference>
<accession>A0A8J7S8H6</accession>
<gene>
    <name evidence="1" type="ORF">NATSA_14670</name>
</gene>